<dbReference type="Pfam" id="PF13432">
    <property type="entry name" value="TPR_16"/>
    <property type="match status" value="1"/>
</dbReference>
<organism evidence="1 2">
    <name type="scientific">Pseudodesulfovibrio senegalensis</name>
    <dbReference type="NCBI Taxonomy" id="1721087"/>
    <lineage>
        <taxon>Bacteria</taxon>
        <taxon>Pseudomonadati</taxon>
        <taxon>Thermodesulfobacteriota</taxon>
        <taxon>Desulfovibrionia</taxon>
        <taxon>Desulfovibrionales</taxon>
        <taxon>Desulfovibrionaceae</taxon>
    </lineage>
</organism>
<dbReference type="Gene3D" id="1.25.40.10">
    <property type="entry name" value="Tetratricopeptide repeat domain"/>
    <property type="match status" value="1"/>
</dbReference>
<gene>
    <name evidence="1" type="ORF">F8A88_15260</name>
</gene>
<dbReference type="Proteomes" id="UP000438699">
    <property type="component" value="Unassembled WGS sequence"/>
</dbReference>
<comment type="caution">
    <text evidence="1">The sequence shown here is derived from an EMBL/GenBank/DDBJ whole genome shotgun (WGS) entry which is preliminary data.</text>
</comment>
<dbReference type="SUPFAM" id="SSF48452">
    <property type="entry name" value="TPR-like"/>
    <property type="match status" value="1"/>
</dbReference>
<reference evidence="1 2" key="1">
    <citation type="journal article" date="2017" name="Int. J. Syst. Evol. Microbiol.">
        <title>Desulfovibrio senegalensis sp. nov., a mesophilic sulfate reducer isolated from marine sediment.</title>
        <authorList>
            <person name="Thioye A."/>
            <person name="Gam Z.B.A."/>
            <person name="Mbengue M."/>
            <person name="Cayol J.L."/>
            <person name="Joseph-Bartoli M."/>
            <person name="Toure-Kane C."/>
            <person name="Labat M."/>
        </authorList>
    </citation>
    <scope>NUCLEOTIDE SEQUENCE [LARGE SCALE GENOMIC DNA]</scope>
    <source>
        <strain evidence="1 2">DSM 101509</strain>
    </source>
</reference>
<sequence length="284" mass="31556">MSVNGKTIREDIARARAYAAKNDYLKTLASLARAVNGVTGSKVFGREKFEVQALLEEAIKDLNGMTMIRKLFPNGLSYVRGKEKLFYQTLRRLHDKLKEAIEKSKVARQRKRLGVLDDNLLKAQELISKGDPLEARKIFRKASEYYSDIEGIDSDIGNRLLMGGLPGEAVEYFKRGLERNGSDQRAHGGLIAAFEAQGELDKAADAVKDAMRRLGGTESLMLKLAKISLSRRDWAEAHRQAQGVLERNPLNADAKKILKRVEPKIFNAAGKVSKGKGGAIKLDF</sequence>
<evidence type="ECO:0000313" key="1">
    <source>
        <dbReference type="EMBL" id="KAB1438815.1"/>
    </source>
</evidence>
<dbReference type="InterPro" id="IPR011990">
    <property type="entry name" value="TPR-like_helical_dom_sf"/>
</dbReference>
<dbReference type="RefSeq" id="WP_151152049.1">
    <property type="nucleotide sequence ID" value="NZ_WAIE01000010.1"/>
</dbReference>
<dbReference type="EMBL" id="WAIE01000010">
    <property type="protein sequence ID" value="KAB1438815.1"/>
    <property type="molecule type" value="Genomic_DNA"/>
</dbReference>
<keyword evidence="2" id="KW-1185">Reference proteome</keyword>
<dbReference type="AlphaFoldDB" id="A0A6N6MX92"/>
<accession>A0A6N6MX92</accession>
<name>A0A6N6MX92_9BACT</name>
<dbReference type="OrthoDB" id="5448387at2"/>
<evidence type="ECO:0000313" key="2">
    <source>
        <dbReference type="Proteomes" id="UP000438699"/>
    </source>
</evidence>
<proteinExistence type="predicted"/>
<protein>
    <submittedName>
        <fullName evidence="1">Uncharacterized protein</fullName>
    </submittedName>
</protein>